<dbReference type="Proteomes" id="UP000223738">
    <property type="component" value="Segment"/>
</dbReference>
<accession>A0A1S5R1K3</accession>
<keyword evidence="2" id="KW-1185">Reference proteome</keyword>
<organism evidence="1 2">
    <name type="scientific">Pseudomonas phage phiPMW</name>
    <dbReference type="NCBI Taxonomy" id="1815582"/>
    <lineage>
        <taxon>Viruses</taxon>
        <taxon>Duplodnaviria</taxon>
        <taxon>Heunggongvirae</taxon>
        <taxon>Uroviricota</taxon>
        <taxon>Caudoviricetes</taxon>
        <taxon>Plaisancevirus</taxon>
        <taxon>Plaisancevirus PMW</taxon>
    </lineage>
</organism>
<dbReference type="EMBL" id="KU862660">
    <property type="protein sequence ID" value="ANA49312.1"/>
    <property type="molecule type" value="Genomic_DNA"/>
</dbReference>
<proteinExistence type="predicted"/>
<sequence length="122" mass="14190">MRGMKFDVRNYSNEEFRALQYALFEMGYGWGNTRNPRISNKSDCDTFLYANPDGAMRQGMTEEYFLNSDNHLEIVECEFKHTVKVIIPDPKPVELVEIDGVRYKKDDVLAALALNQVEEFLQ</sequence>
<evidence type="ECO:0000313" key="2">
    <source>
        <dbReference type="Proteomes" id="UP000223738"/>
    </source>
</evidence>
<name>A0A1S5R1K3_9CAUD</name>
<reference evidence="1 2" key="1">
    <citation type="submission" date="2016-03" db="EMBL/GenBank/DDBJ databases">
        <title>Characterization of pf16 and phiPMW: Two novel phages infecting Pseudomonas putida PpG1.</title>
        <authorList>
            <person name="Magill D.J."/>
            <person name="Krylov V.N."/>
            <person name="Allen C.C.R."/>
            <person name="McGrath J.W."/>
            <person name="Quinn J.P."/>
            <person name="Kulakov L.A."/>
        </authorList>
    </citation>
    <scope>NUCLEOTIDE SEQUENCE [LARGE SCALE GENOMIC DNA]</scope>
</reference>
<evidence type="ECO:0000313" key="1">
    <source>
        <dbReference type="EMBL" id="ANA49312.1"/>
    </source>
</evidence>
<protein>
    <submittedName>
        <fullName evidence="1">Uncharacterized protein</fullName>
    </submittedName>
</protein>
<gene>
    <name evidence="1" type="ORF">PMW_187</name>
</gene>